<dbReference type="Pfam" id="PF00561">
    <property type="entry name" value="Abhydrolase_1"/>
    <property type="match status" value="1"/>
</dbReference>
<dbReference type="PANTHER" id="PTHR43433:SF4">
    <property type="entry name" value="NON-HEME CHLOROPEROXIDASE-RELATED"/>
    <property type="match status" value="1"/>
</dbReference>
<dbReference type="InterPro" id="IPR050471">
    <property type="entry name" value="AB_hydrolase"/>
</dbReference>
<comment type="caution">
    <text evidence="2">The sequence shown here is derived from an EMBL/GenBank/DDBJ whole genome shotgun (WGS) entry which is preliminary data.</text>
</comment>
<feature type="domain" description="AB hydrolase-1" evidence="1">
    <location>
        <begin position="26"/>
        <end position="257"/>
    </location>
</feature>
<evidence type="ECO:0000259" key="1">
    <source>
        <dbReference type="Pfam" id="PF00561"/>
    </source>
</evidence>
<evidence type="ECO:0000313" key="2">
    <source>
        <dbReference type="EMBL" id="MBM7128950.1"/>
    </source>
</evidence>
<gene>
    <name evidence="2" type="ORF">ISS99_05380</name>
</gene>
<dbReference type="Gene3D" id="3.40.50.1820">
    <property type="entry name" value="alpha/beta hydrolase"/>
    <property type="match status" value="1"/>
</dbReference>
<dbReference type="InterPro" id="IPR029058">
    <property type="entry name" value="AB_hydrolase_fold"/>
</dbReference>
<dbReference type="Proteomes" id="UP001430193">
    <property type="component" value="Unassembled WGS sequence"/>
</dbReference>
<proteinExistence type="predicted"/>
<accession>A0ABS2KDM5</accession>
<dbReference type="RefSeq" id="WP_204630570.1">
    <property type="nucleotide sequence ID" value="NZ_BSOC01000007.1"/>
</dbReference>
<dbReference type="SUPFAM" id="SSF53474">
    <property type="entry name" value="alpha/beta-Hydrolases"/>
    <property type="match status" value="1"/>
</dbReference>
<dbReference type="PANTHER" id="PTHR43433">
    <property type="entry name" value="HYDROLASE, ALPHA/BETA FOLD FAMILY PROTEIN"/>
    <property type="match status" value="1"/>
</dbReference>
<organism evidence="2 3">
    <name type="scientific">Dyella mobilis</name>
    <dbReference type="NCBI Taxonomy" id="1849582"/>
    <lineage>
        <taxon>Bacteria</taxon>
        <taxon>Pseudomonadati</taxon>
        <taxon>Pseudomonadota</taxon>
        <taxon>Gammaproteobacteria</taxon>
        <taxon>Lysobacterales</taxon>
        <taxon>Rhodanobacteraceae</taxon>
        <taxon>Dyella</taxon>
    </lineage>
</organism>
<dbReference type="InterPro" id="IPR000073">
    <property type="entry name" value="AB_hydrolase_1"/>
</dbReference>
<reference evidence="2" key="1">
    <citation type="submission" date="2020-10" db="EMBL/GenBank/DDBJ databases">
        <title>Phylogeny of dyella-like bacteria.</title>
        <authorList>
            <person name="Fu J."/>
        </authorList>
    </citation>
    <scope>NUCLEOTIDE SEQUENCE</scope>
    <source>
        <strain evidence="2">DHON07</strain>
    </source>
</reference>
<keyword evidence="2" id="KW-0378">Hydrolase</keyword>
<sequence length="271" mass="30203">MSRLSSQIETRDGVSLFWREWGQGAPVLFVHSWALQSRMWDYQFAALGDRMRCIAFDRRGHGRSDCPAAGYDYDTLADDLADVINALDLRELTLVGHSMGGSEIIRYLTRHGSSRVKRIALIAPVLPYLTKTADNPLGVPAEIFEMVRATWRNDFPRWVVDNTPPFFTPETSKQMMDWGAKLLLETSVPVAIECNRAVTGTDFRAELPGIDVPTLLIHGTRDASVPMEMAGPPTAALIPHCTFKVYEGAPHGLMYTHAEQLHADLCEFVGV</sequence>
<protein>
    <submittedName>
        <fullName evidence="2">Alpha/beta hydrolase</fullName>
    </submittedName>
</protein>
<dbReference type="EMBL" id="JADIKF010000036">
    <property type="protein sequence ID" value="MBM7128950.1"/>
    <property type="molecule type" value="Genomic_DNA"/>
</dbReference>
<name>A0ABS2KDM5_9GAMM</name>
<dbReference type="GO" id="GO:0016787">
    <property type="term" value="F:hydrolase activity"/>
    <property type="evidence" value="ECO:0007669"/>
    <property type="project" value="UniProtKB-KW"/>
</dbReference>
<dbReference type="PRINTS" id="PR00111">
    <property type="entry name" value="ABHYDROLASE"/>
</dbReference>
<keyword evidence="3" id="KW-1185">Reference proteome</keyword>
<evidence type="ECO:0000313" key="3">
    <source>
        <dbReference type="Proteomes" id="UP001430193"/>
    </source>
</evidence>